<protein>
    <submittedName>
        <fullName evidence="1">Uncharacterized protein</fullName>
    </submittedName>
</protein>
<dbReference type="AlphaFoldDB" id="B1IHV0"/>
<organism evidence="1 2">
    <name type="scientific">Clostridium botulinum (strain Okra / Type B1)</name>
    <dbReference type="NCBI Taxonomy" id="498213"/>
    <lineage>
        <taxon>Bacteria</taxon>
        <taxon>Bacillati</taxon>
        <taxon>Bacillota</taxon>
        <taxon>Clostridia</taxon>
        <taxon>Eubacteriales</taxon>
        <taxon>Clostridiaceae</taxon>
        <taxon>Clostridium</taxon>
    </lineage>
</organism>
<dbReference type="Proteomes" id="UP000008541">
    <property type="component" value="Chromosome"/>
</dbReference>
<evidence type="ECO:0000313" key="1">
    <source>
        <dbReference type="EMBL" id="ACA46761.1"/>
    </source>
</evidence>
<evidence type="ECO:0000313" key="2">
    <source>
        <dbReference type="Proteomes" id="UP000008541"/>
    </source>
</evidence>
<dbReference type="EMBL" id="CP000939">
    <property type="protein sequence ID" value="ACA46761.1"/>
    <property type="molecule type" value="Genomic_DNA"/>
</dbReference>
<sequence length="45" mass="5529">MKNIYKGLFSKLFIDLTKKEDVSNRFNIYLRHPLLIRKISIKNYR</sequence>
<proteinExistence type="predicted"/>
<dbReference type="KEGG" id="cbb:CLD_3599"/>
<dbReference type="HOGENOM" id="CLU_3197905_0_0_9"/>
<accession>B1IHV0</accession>
<reference evidence="1 2" key="1">
    <citation type="journal article" date="2007" name="PLoS ONE">
        <title>Analysis of the neurotoxin complex genes in Clostridium botulinum A1-A4 and B1 strains: BoNT/A3, /Ba4 and /B1 clusters are located within plasmids.</title>
        <authorList>
            <person name="Smith T.J."/>
            <person name="Hill K.K."/>
            <person name="Foley B.T."/>
            <person name="Detter J.C."/>
            <person name="Munk A.C."/>
            <person name="Bruce D.C."/>
            <person name="Doggett N.A."/>
            <person name="Smith L.A."/>
            <person name="Marks J.D."/>
            <person name="Xie G."/>
            <person name="Brettin T.S."/>
        </authorList>
    </citation>
    <scope>NUCLEOTIDE SEQUENCE [LARGE SCALE GENOMIC DNA]</scope>
    <source>
        <strain evidence="2">Okra / Type B1</strain>
    </source>
</reference>
<name>B1IHV0_CLOBK</name>
<gene>
    <name evidence="1" type="ordered locus">CLD_3599</name>
</gene>